<organism evidence="2">
    <name type="scientific">Phytophthora nicotianae</name>
    <name type="common">Potato buckeye rot agent</name>
    <name type="synonym">Phytophthora parasitica</name>
    <dbReference type="NCBI Taxonomy" id="4792"/>
    <lineage>
        <taxon>Eukaryota</taxon>
        <taxon>Sar</taxon>
        <taxon>Stramenopiles</taxon>
        <taxon>Oomycota</taxon>
        <taxon>Peronosporomycetes</taxon>
        <taxon>Peronosporales</taxon>
        <taxon>Peronosporaceae</taxon>
        <taxon>Phytophthora</taxon>
    </lineage>
</organism>
<accession>W2M4G9</accession>
<reference evidence="2" key="1">
    <citation type="submission" date="2013-11" db="EMBL/GenBank/DDBJ databases">
        <title>The Genome Sequence of Phytophthora parasitica CHvinca01.</title>
        <authorList>
            <consortium name="The Broad Institute Genomics Platform"/>
            <person name="Russ C."/>
            <person name="Tyler B."/>
            <person name="Panabieres F."/>
            <person name="Shan W."/>
            <person name="Tripathy S."/>
            <person name="Grunwald N."/>
            <person name="Machado M."/>
            <person name="Johnson C.S."/>
            <person name="Arredondo F."/>
            <person name="Hong C."/>
            <person name="Coffey M."/>
            <person name="Young S.K."/>
            <person name="Zeng Q."/>
            <person name="Gargeya S."/>
            <person name="Fitzgerald M."/>
            <person name="Abouelleil A."/>
            <person name="Alvarado L."/>
            <person name="Chapman S.B."/>
            <person name="Gainer-Dewar J."/>
            <person name="Goldberg J."/>
            <person name="Griggs A."/>
            <person name="Gujja S."/>
            <person name="Hansen M."/>
            <person name="Howarth C."/>
            <person name="Imamovic A."/>
            <person name="Ireland A."/>
            <person name="Larimer J."/>
            <person name="McCowan C."/>
            <person name="Murphy C."/>
            <person name="Pearson M."/>
            <person name="Poon T.W."/>
            <person name="Priest M."/>
            <person name="Roberts A."/>
            <person name="Saif S."/>
            <person name="Shea T."/>
            <person name="Sykes S."/>
            <person name="Wortman J."/>
            <person name="Nusbaum C."/>
            <person name="Birren B."/>
        </authorList>
    </citation>
    <scope>NUCLEOTIDE SEQUENCE [LARGE SCALE GENOMIC DNA]</scope>
    <source>
        <strain evidence="2">CHvinca01</strain>
    </source>
</reference>
<feature type="chain" id="PRO_5004819710" evidence="1">
    <location>
        <begin position="18"/>
        <end position="64"/>
    </location>
</feature>
<sequence>MKFFATTSAVIASCVLAQTTVSAAGAPWGYKTNDATMAGPAQKCGYAHTIVQWRVCQLQPHADD</sequence>
<dbReference type="EMBL" id="KI677119">
    <property type="protein sequence ID" value="ETM03746.1"/>
    <property type="molecule type" value="Genomic_DNA"/>
</dbReference>
<keyword evidence="1" id="KW-0732">Signal</keyword>
<dbReference type="AlphaFoldDB" id="W2M4G9"/>
<proteinExistence type="predicted"/>
<dbReference type="Proteomes" id="UP000054423">
    <property type="component" value="Unassembled WGS sequence"/>
</dbReference>
<evidence type="ECO:0000313" key="2">
    <source>
        <dbReference type="EMBL" id="ETM03746.1"/>
    </source>
</evidence>
<evidence type="ECO:0000256" key="1">
    <source>
        <dbReference type="SAM" id="SignalP"/>
    </source>
</evidence>
<gene>
    <name evidence="2" type="ORF">L917_00072</name>
</gene>
<name>W2M4G9_PHYNI</name>
<protein>
    <submittedName>
        <fullName evidence="2">Uncharacterized protein</fullName>
    </submittedName>
</protein>
<feature type="signal peptide" evidence="1">
    <location>
        <begin position="1"/>
        <end position="17"/>
    </location>
</feature>